<proteinExistence type="predicted"/>
<keyword evidence="3" id="KW-1185">Reference proteome</keyword>
<name>A0A849K328_9MICO</name>
<evidence type="ECO:0000259" key="1">
    <source>
        <dbReference type="SMART" id="SM00849"/>
    </source>
</evidence>
<sequence length="209" mass="21876">MTARDQRADVTAVSVGPMDNNTYLVTCQATGSRLLVDAAADAPALLELLDGRGLDTVVTTHRHPDHLGALADVVAATGARTAAGADDAGAITAATGVAIDERLHHDDTVRVGALELGVLHLRGHTPGSVALALDGARGPTRLFTGDSLFPGGVGNTDHDPARFTQLLDDVMTRIFERFDDETTVLPGHGPATTLGAERPHLAAWRERGW</sequence>
<dbReference type="PANTHER" id="PTHR46233:SF1">
    <property type="entry name" value="CONSERVED PROTEIN"/>
    <property type="match status" value="1"/>
</dbReference>
<dbReference type="RefSeq" id="WP_171245690.1">
    <property type="nucleotide sequence ID" value="NZ_JABFAJ010000003.1"/>
</dbReference>
<keyword evidence="2" id="KW-0378">Hydrolase</keyword>
<dbReference type="PANTHER" id="PTHR46233">
    <property type="entry name" value="HYDROXYACYLGLUTATHIONE HYDROLASE GLOC"/>
    <property type="match status" value="1"/>
</dbReference>
<gene>
    <name evidence="2" type="ORF">HLI28_01320</name>
</gene>
<dbReference type="InterPro" id="IPR051453">
    <property type="entry name" value="MBL_Glyoxalase_II"/>
</dbReference>
<dbReference type="InterPro" id="IPR001279">
    <property type="entry name" value="Metallo-B-lactamas"/>
</dbReference>
<reference evidence="2 3" key="1">
    <citation type="submission" date="2020-05" db="EMBL/GenBank/DDBJ databases">
        <title>Genome sequence of Isoptericola sp. JC619 isolated from Chilika lagoon, India.</title>
        <authorList>
            <person name="Kumar D."/>
            <person name="Appam K."/>
            <person name="Gandham S."/>
            <person name="Uppada J."/>
            <person name="Sasikala C."/>
            <person name="Venkata Ramana C."/>
        </authorList>
    </citation>
    <scope>NUCLEOTIDE SEQUENCE [LARGE SCALE GENOMIC DNA]</scope>
    <source>
        <strain evidence="2 3">JC619</strain>
    </source>
</reference>
<dbReference type="Gene3D" id="3.60.15.10">
    <property type="entry name" value="Ribonuclease Z/Hydroxyacylglutathione hydrolase-like"/>
    <property type="match status" value="1"/>
</dbReference>
<accession>A0A849K328</accession>
<dbReference type="SUPFAM" id="SSF56281">
    <property type="entry name" value="Metallo-hydrolase/oxidoreductase"/>
    <property type="match status" value="1"/>
</dbReference>
<dbReference type="GO" id="GO:0016787">
    <property type="term" value="F:hydrolase activity"/>
    <property type="evidence" value="ECO:0007669"/>
    <property type="project" value="UniProtKB-KW"/>
</dbReference>
<dbReference type="SMART" id="SM00849">
    <property type="entry name" value="Lactamase_B"/>
    <property type="match status" value="1"/>
</dbReference>
<feature type="domain" description="Metallo-beta-lactamase" evidence="1">
    <location>
        <begin position="19"/>
        <end position="188"/>
    </location>
</feature>
<dbReference type="InterPro" id="IPR036866">
    <property type="entry name" value="RibonucZ/Hydroxyglut_hydro"/>
</dbReference>
<dbReference type="AlphaFoldDB" id="A0A849K328"/>
<evidence type="ECO:0000313" key="3">
    <source>
        <dbReference type="Proteomes" id="UP000557204"/>
    </source>
</evidence>
<protein>
    <submittedName>
        <fullName evidence="2">MBL fold metallo-hydrolase</fullName>
    </submittedName>
</protein>
<dbReference type="EMBL" id="JABFAJ010000003">
    <property type="protein sequence ID" value="NNU26185.1"/>
    <property type="molecule type" value="Genomic_DNA"/>
</dbReference>
<evidence type="ECO:0000313" key="2">
    <source>
        <dbReference type="EMBL" id="NNU26185.1"/>
    </source>
</evidence>
<organism evidence="2 3">
    <name type="scientific">Isoptericola sediminis</name>
    <dbReference type="NCBI Taxonomy" id="2733572"/>
    <lineage>
        <taxon>Bacteria</taxon>
        <taxon>Bacillati</taxon>
        <taxon>Actinomycetota</taxon>
        <taxon>Actinomycetes</taxon>
        <taxon>Micrococcales</taxon>
        <taxon>Promicromonosporaceae</taxon>
        <taxon>Isoptericola</taxon>
    </lineage>
</organism>
<dbReference type="Pfam" id="PF00753">
    <property type="entry name" value="Lactamase_B"/>
    <property type="match status" value="1"/>
</dbReference>
<dbReference type="Proteomes" id="UP000557204">
    <property type="component" value="Unassembled WGS sequence"/>
</dbReference>
<comment type="caution">
    <text evidence="2">The sequence shown here is derived from an EMBL/GenBank/DDBJ whole genome shotgun (WGS) entry which is preliminary data.</text>
</comment>